<keyword evidence="5" id="KW-0053">Apoptosis</keyword>
<dbReference type="InterPro" id="IPR023753">
    <property type="entry name" value="FAD/NAD-binding_dom"/>
</dbReference>
<evidence type="ECO:0000256" key="1">
    <source>
        <dbReference type="ARBA" id="ARBA00001974"/>
    </source>
</evidence>
<dbReference type="GO" id="GO:0016174">
    <property type="term" value="F:NAD(P)H oxidase H2O2-forming activity"/>
    <property type="evidence" value="ECO:0007669"/>
    <property type="project" value="TreeGrafter"/>
</dbReference>
<dbReference type="GO" id="GO:0005739">
    <property type="term" value="C:mitochondrion"/>
    <property type="evidence" value="ECO:0007669"/>
    <property type="project" value="UniProtKB-SubCell"/>
</dbReference>
<keyword evidence="13" id="KW-0812">Transmembrane</keyword>
<dbReference type="Pfam" id="PF07992">
    <property type="entry name" value="Pyr_redox_2"/>
    <property type="match status" value="1"/>
</dbReference>
<feature type="region of interest" description="Disordered" evidence="12">
    <location>
        <begin position="166"/>
        <end position="190"/>
    </location>
</feature>
<keyword evidence="14" id="KW-0732">Signal</keyword>
<keyword evidence="7" id="KW-0809">Transit peptide</keyword>
<feature type="chain" id="PRO_5036210429" description="Apoptosis-inducing factor 1, mitochondrial" evidence="14">
    <location>
        <begin position="17"/>
        <end position="862"/>
    </location>
</feature>
<evidence type="ECO:0000259" key="16">
    <source>
        <dbReference type="Pfam" id="PF14721"/>
    </source>
</evidence>
<dbReference type="SUPFAM" id="SSF55424">
    <property type="entry name" value="FAD/NAD-linked reductases, dimerisation (C-terminal) domain"/>
    <property type="match status" value="1"/>
</dbReference>
<comment type="subcellular location">
    <subcellularLocation>
        <location evidence="2">Mitochondrion</location>
    </subcellularLocation>
</comment>
<dbReference type="OrthoDB" id="6029at2759"/>
<dbReference type="EMBL" id="OA884969">
    <property type="protein sequence ID" value="CAD7281515.1"/>
    <property type="molecule type" value="Genomic_DNA"/>
</dbReference>
<keyword evidence="13" id="KW-1133">Transmembrane helix</keyword>
<keyword evidence="8" id="KW-0560">Oxidoreductase</keyword>
<evidence type="ECO:0000256" key="5">
    <source>
        <dbReference type="ARBA" id="ARBA00022703"/>
    </source>
</evidence>
<evidence type="ECO:0000256" key="4">
    <source>
        <dbReference type="ARBA" id="ARBA00022630"/>
    </source>
</evidence>
<comment type="similarity">
    <text evidence="3">Belongs to the FAD-dependent oxidoreductase family.</text>
</comment>
<keyword evidence="18" id="KW-1185">Reference proteome</keyword>
<evidence type="ECO:0000256" key="6">
    <source>
        <dbReference type="ARBA" id="ARBA00022827"/>
    </source>
</evidence>
<evidence type="ECO:0000259" key="15">
    <source>
        <dbReference type="Pfam" id="PF07992"/>
    </source>
</evidence>
<gene>
    <name evidence="17" type="ORF">NMOB1V02_LOCUS9159</name>
</gene>
<dbReference type="Proteomes" id="UP000678499">
    <property type="component" value="Unassembled WGS sequence"/>
</dbReference>
<keyword evidence="9" id="KW-0520">NAD</keyword>
<dbReference type="Gene3D" id="3.30.390.30">
    <property type="match status" value="1"/>
</dbReference>
<feature type="compositionally biased region" description="Low complexity" evidence="12">
    <location>
        <begin position="181"/>
        <end position="190"/>
    </location>
</feature>
<evidence type="ECO:0008006" key="19">
    <source>
        <dbReference type="Google" id="ProtNLM"/>
    </source>
</evidence>
<keyword evidence="10" id="KW-0496">Mitochondrion</keyword>
<dbReference type="GO" id="GO:0071949">
    <property type="term" value="F:FAD binding"/>
    <property type="evidence" value="ECO:0007669"/>
    <property type="project" value="TreeGrafter"/>
</dbReference>
<evidence type="ECO:0000256" key="12">
    <source>
        <dbReference type="SAM" id="MobiDB-lite"/>
    </source>
</evidence>
<feature type="domain" description="FAD/NAD(P)-binding" evidence="15">
    <location>
        <begin position="367"/>
        <end position="678"/>
    </location>
</feature>
<dbReference type="PRINTS" id="PR00411">
    <property type="entry name" value="PNDRDTASEI"/>
</dbReference>
<sequence>MVQKLFIFAVFTFAHAVVSVSQIASAEKVCQNHEDLGLRNCTSDQECCPPNSTCVSDICKHSHAVKSSLRPPSRPPFRPSGNKLQEHTPGHHDSATGVTMSTVLPAAFGIATLCILILANCGVFRKQYEAFVAKRRHQIAPEARDEGFVVFSDLIEKCVPGTVPVGEEDGFPETIPRGRPRSGSASRTRRGSVVVAHGQHLYLEEGRASVPLSSGTNSINTQPEVPSCTLALVHTPSLIKSKVLTNMRPQTWKLVSRLKHLPRLQFPKRLMSQEQQEARKYDNTDFAIGLVTLGAVAGLGYVVVKRTFKSSAVVEPLFDGHVTSVPPAVTTSSSAFLYDVPERTPAAPHSKFGVKLGRPLPEKVPYLLIGAGTASFAALRAIRSREPNAKVLVLGEEHVPPYMRPPLSKEFWFEDPENAVDSRTFKQWNGKKRSAFFEPDEFYVPYEDLMDRPNGGVSLVTGVKNRKVHLDNGSEIQYSKCLLAPGGKPRNLPVLEKAAKQSAEVKKRSMVFRNLDDFEHLVNVMKKVRSVAIVGGGFLGSELACALGRVGEQIGVNVCQIFKEEGNLRSVLPGYLSDWSMQKILDAAPAKGDKGLLLQLSDGSNLPVDFVVTCVGLQPNVDIGQKSHLEVDDQFGGYIVNSEFLARTNLWVAGDASCFYDPLLGRRRVEHHDHAVVSGRLAGENMTGASKHYKHQSMIWSDLGPEVGFEAVGLVDSRLPTIGIFAKQTEPGVLKAKLNTNMRSEDQEGVHAHSKTSKVKNKSHGLGLPSKQQLHLRPYFDDASSAAALQASDGTPSKQPEYKKGVVFYTKDDRVVGIVLWNIFSRMPLARRVLQEGITADEIPEIVKLFDVHDKDHANLEA</sequence>
<dbReference type="PRINTS" id="PR00368">
    <property type="entry name" value="FADPNR"/>
</dbReference>
<dbReference type="InterPro" id="IPR029324">
    <property type="entry name" value="AIF_C"/>
</dbReference>
<dbReference type="SMART" id="SM01353">
    <property type="entry name" value="AIF_C"/>
    <property type="match status" value="1"/>
</dbReference>
<dbReference type="AlphaFoldDB" id="A0A7R9BX13"/>
<dbReference type="GO" id="GO:0046983">
    <property type="term" value="F:protein dimerization activity"/>
    <property type="evidence" value="ECO:0007669"/>
    <property type="project" value="InterPro"/>
</dbReference>
<evidence type="ECO:0000256" key="11">
    <source>
        <dbReference type="ARBA" id="ARBA00047786"/>
    </source>
</evidence>
<evidence type="ECO:0000256" key="14">
    <source>
        <dbReference type="SAM" id="SignalP"/>
    </source>
</evidence>
<feature type="signal peptide" evidence="14">
    <location>
        <begin position="1"/>
        <end position="16"/>
    </location>
</feature>
<accession>A0A7R9BX13</accession>
<feature type="compositionally biased region" description="Basic residues" evidence="12">
    <location>
        <begin position="752"/>
        <end position="763"/>
    </location>
</feature>
<feature type="region of interest" description="Disordered" evidence="12">
    <location>
        <begin position="66"/>
        <end position="95"/>
    </location>
</feature>
<feature type="transmembrane region" description="Helical" evidence="13">
    <location>
        <begin position="103"/>
        <end position="124"/>
    </location>
</feature>
<keyword evidence="13" id="KW-0472">Membrane</keyword>
<evidence type="ECO:0000256" key="2">
    <source>
        <dbReference type="ARBA" id="ARBA00004173"/>
    </source>
</evidence>
<feature type="domain" description="Mitochondrial apoptosis-inducing factor C-terminal" evidence="16">
    <location>
        <begin position="682"/>
        <end position="836"/>
    </location>
</feature>
<evidence type="ECO:0000256" key="3">
    <source>
        <dbReference type="ARBA" id="ARBA00006442"/>
    </source>
</evidence>
<dbReference type="PANTHER" id="PTHR43557">
    <property type="entry name" value="APOPTOSIS-INDUCING FACTOR 1"/>
    <property type="match status" value="1"/>
</dbReference>
<feature type="transmembrane region" description="Helical" evidence="13">
    <location>
        <begin position="286"/>
        <end position="304"/>
    </location>
</feature>
<dbReference type="Pfam" id="PF14721">
    <property type="entry name" value="AIF_C"/>
    <property type="match status" value="1"/>
</dbReference>
<dbReference type="InterPro" id="IPR050446">
    <property type="entry name" value="FAD-oxidoreductase/Apoptosis"/>
</dbReference>
<dbReference type="InterPro" id="IPR016156">
    <property type="entry name" value="FAD/NAD-linked_Rdtase_dimer_sf"/>
</dbReference>
<reference evidence="17" key="1">
    <citation type="submission" date="2020-11" db="EMBL/GenBank/DDBJ databases">
        <authorList>
            <person name="Tran Van P."/>
        </authorList>
    </citation>
    <scope>NUCLEOTIDE SEQUENCE</scope>
</reference>
<organism evidence="17">
    <name type="scientific">Notodromas monacha</name>
    <dbReference type="NCBI Taxonomy" id="399045"/>
    <lineage>
        <taxon>Eukaryota</taxon>
        <taxon>Metazoa</taxon>
        <taxon>Ecdysozoa</taxon>
        <taxon>Arthropoda</taxon>
        <taxon>Crustacea</taxon>
        <taxon>Oligostraca</taxon>
        <taxon>Ostracoda</taxon>
        <taxon>Podocopa</taxon>
        <taxon>Podocopida</taxon>
        <taxon>Cypridocopina</taxon>
        <taxon>Cypridoidea</taxon>
        <taxon>Cyprididae</taxon>
        <taxon>Notodromas</taxon>
    </lineage>
</organism>
<evidence type="ECO:0000256" key="10">
    <source>
        <dbReference type="ARBA" id="ARBA00023128"/>
    </source>
</evidence>
<name>A0A7R9BX13_9CRUS</name>
<keyword evidence="4" id="KW-0285">Flavoprotein</keyword>
<evidence type="ECO:0000256" key="13">
    <source>
        <dbReference type="SAM" id="Phobius"/>
    </source>
</evidence>
<feature type="region of interest" description="Disordered" evidence="12">
    <location>
        <begin position="744"/>
        <end position="768"/>
    </location>
</feature>
<dbReference type="InterPro" id="IPR036188">
    <property type="entry name" value="FAD/NAD-bd_sf"/>
</dbReference>
<dbReference type="PANTHER" id="PTHR43557:SF4">
    <property type="entry name" value="APOPTOSIS-INDUCING FACTOR 1, MITOCHONDRIAL"/>
    <property type="match status" value="1"/>
</dbReference>
<evidence type="ECO:0000256" key="8">
    <source>
        <dbReference type="ARBA" id="ARBA00023002"/>
    </source>
</evidence>
<dbReference type="SUPFAM" id="SSF51905">
    <property type="entry name" value="FAD/NAD(P)-binding domain"/>
    <property type="match status" value="2"/>
</dbReference>
<proteinExistence type="inferred from homology"/>
<dbReference type="GO" id="GO:0006915">
    <property type="term" value="P:apoptotic process"/>
    <property type="evidence" value="ECO:0007669"/>
    <property type="project" value="UniProtKB-KW"/>
</dbReference>
<comment type="catalytic activity">
    <reaction evidence="11">
        <text>A + NADH + H(+) = AH2 + NAD(+)</text>
        <dbReference type="Rhea" id="RHEA:11356"/>
        <dbReference type="ChEBI" id="CHEBI:13193"/>
        <dbReference type="ChEBI" id="CHEBI:15378"/>
        <dbReference type="ChEBI" id="CHEBI:17499"/>
        <dbReference type="ChEBI" id="CHEBI:57540"/>
        <dbReference type="ChEBI" id="CHEBI:57945"/>
    </reaction>
</comment>
<dbReference type="Gene3D" id="3.50.50.60">
    <property type="entry name" value="FAD/NAD(P)-binding domain"/>
    <property type="match status" value="2"/>
</dbReference>
<keyword evidence="6" id="KW-0274">FAD</keyword>
<feature type="compositionally biased region" description="Basic and acidic residues" evidence="12">
    <location>
        <begin position="84"/>
        <end position="94"/>
    </location>
</feature>
<comment type="cofactor">
    <cofactor evidence="1">
        <name>FAD</name>
        <dbReference type="ChEBI" id="CHEBI:57692"/>
    </cofactor>
</comment>
<evidence type="ECO:0000256" key="7">
    <source>
        <dbReference type="ARBA" id="ARBA00022946"/>
    </source>
</evidence>
<evidence type="ECO:0000313" key="17">
    <source>
        <dbReference type="EMBL" id="CAD7281515.1"/>
    </source>
</evidence>
<dbReference type="EMBL" id="CAJPEX010002932">
    <property type="protein sequence ID" value="CAG0921667.1"/>
    <property type="molecule type" value="Genomic_DNA"/>
</dbReference>
<protein>
    <recommendedName>
        <fullName evidence="19">Apoptosis-inducing factor 1, mitochondrial</fullName>
    </recommendedName>
</protein>
<evidence type="ECO:0000313" key="18">
    <source>
        <dbReference type="Proteomes" id="UP000678499"/>
    </source>
</evidence>
<dbReference type="GO" id="GO:0033108">
    <property type="term" value="P:mitochondrial respiratory chain complex assembly"/>
    <property type="evidence" value="ECO:0007669"/>
    <property type="project" value="TreeGrafter"/>
</dbReference>
<evidence type="ECO:0000256" key="9">
    <source>
        <dbReference type="ARBA" id="ARBA00023027"/>
    </source>
</evidence>